<comment type="function">
    <text evidence="7">Mechanosensitive channel that participates in the regulation of osmotic pressure changes within the cell, opening in response to stretch forces in the membrane lipid bilayer, without the need for other proteins. Contributes to normal resistance to hypoosmotic shock. Forms an ion channel of 1.0 nanosiemens conductance with a slight preference for anions.</text>
</comment>
<dbReference type="Proteomes" id="UP001595445">
    <property type="component" value="Unassembled WGS sequence"/>
</dbReference>
<dbReference type="SUPFAM" id="SSF82689">
    <property type="entry name" value="Mechanosensitive channel protein MscS (YggB), C-terminal domain"/>
    <property type="match status" value="1"/>
</dbReference>
<keyword evidence="4 7" id="KW-0812">Transmembrane</keyword>
<keyword evidence="8" id="KW-0732">Signal</keyword>
<evidence type="ECO:0000313" key="12">
    <source>
        <dbReference type="Proteomes" id="UP001595445"/>
    </source>
</evidence>
<dbReference type="Gene3D" id="3.30.70.100">
    <property type="match status" value="1"/>
</dbReference>
<evidence type="ECO:0000256" key="1">
    <source>
        <dbReference type="ARBA" id="ARBA00004651"/>
    </source>
</evidence>
<comment type="caution">
    <text evidence="7">Lacks conserved residue(s) required for the propagation of feature annotation.</text>
</comment>
<dbReference type="EMBL" id="JBHRSM010000023">
    <property type="protein sequence ID" value="MFC3086959.1"/>
    <property type="molecule type" value="Genomic_DNA"/>
</dbReference>
<sequence>MKKLRPLIAPALSLLGIAGLSFAAAEAGRRFDVAPFGPQGQNALQMAAYVGVAWLFSRFANLLFTRLRPRNRPVPKLLRDLVSALLYLTAIVSGILLMLGHSAGSALAGSGVALALFGFAIRNVVADTLSGIALGLEAPFRIGDWVDIEGLARGRVIEIGWRTTRLLTRDSTYVILPNSQISRQRIVNYSAPSPEFRVQVEITLGHATPVAEGADLLRKALRNAPLIRQSPPPDVRIQAIEPDGVRYALRYWVGRFDQEFDCRDAVWREVDAALRESGTALPPRPVPVLYAPVEGKSTGGPCAQRPPVAMDVR</sequence>
<comment type="subcellular location">
    <subcellularLocation>
        <location evidence="7">Cell inner membrane</location>
        <topology evidence="7">Multi-pass membrane protein</topology>
    </subcellularLocation>
    <subcellularLocation>
        <location evidence="1">Cell membrane</location>
        <topology evidence="1">Multi-pass membrane protein</topology>
    </subcellularLocation>
</comment>
<dbReference type="PANTHER" id="PTHR30221:SF1">
    <property type="entry name" value="SMALL-CONDUCTANCE MECHANOSENSITIVE CHANNEL"/>
    <property type="match status" value="1"/>
</dbReference>
<keyword evidence="7" id="KW-0813">Transport</keyword>
<evidence type="ECO:0000256" key="6">
    <source>
        <dbReference type="ARBA" id="ARBA00023136"/>
    </source>
</evidence>
<evidence type="ECO:0000313" key="11">
    <source>
        <dbReference type="EMBL" id="MFC3086959.1"/>
    </source>
</evidence>
<evidence type="ECO:0000256" key="3">
    <source>
        <dbReference type="ARBA" id="ARBA00022475"/>
    </source>
</evidence>
<keyword evidence="6 7" id="KW-0472">Membrane</keyword>
<proteinExistence type="inferred from homology"/>
<dbReference type="InterPro" id="IPR006685">
    <property type="entry name" value="MscS_channel_2nd"/>
</dbReference>
<keyword evidence="7" id="KW-0407">Ion channel</keyword>
<evidence type="ECO:0000259" key="9">
    <source>
        <dbReference type="Pfam" id="PF00924"/>
    </source>
</evidence>
<dbReference type="InterPro" id="IPR049278">
    <property type="entry name" value="MS_channel_C"/>
</dbReference>
<dbReference type="InterPro" id="IPR045275">
    <property type="entry name" value="MscS_archaea/bacteria_type"/>
</dbReference>
<feature type="domain" description="Mechanosensitive ion channel MscS C-terminal" evidence="10">
    <location>
        <begin position="200"/>
        <end position="278"/>
    </location>
</feature>
<feature type="chain" id="PRO_5046673182" description="Small-conductance mechanosensitive channel" evidence="8">
    <location>
        <begin position="24"/>
        <end position="313"/>
    </location>
</feature>
<accession>A0ABV7DWT7</accession>
<dbReference type="InterPro" id="IPR011066">
    <property type="entry name" value="MscS_channel_C_sf"/>
</dbReference>
<gene>
    <name evidence="11" type="ORF">ACFOD6_12975</name>
</gene>
<feature type="transmembrane region" description="Helical" evidence="7">
    <location>
        <begin position="77"/>
        <end position="99"/>
    </location>
</feature>
<comment type="caution">
    <text evidence="11">The sequence shown here is derived from an EMBL/GenBank/DDBJ whole genome shotgun (WGS) entry which is preliminary data.</text>
</comment>
<feature type="transmembrane region" description="Helical" evidence="7">
    <location>
        <begin position="105"/>
        <end position="125"/>
    </location>
</feature>
<dbReference type="RefSeq" id="WP_197642794.1">
    <property type="nucleotide sequence ID" value="NZ_JAEACP010000006.1"/>
</dbReference>
<dbReference type="Gene3D" id="1.10.287.1260">
    <property type="match status" value="1"/>
</dbReference>
<protein>
    <recommendedName>
        <fullName evidence="7">Small-conductance mechanosensitive channel</fullName>
    </recommendedName>
</protein>
<dbReference type="Pfam" id="PF00924">
    <property type="entry name" value="MS_channel_2nd"/>
    <property type="match status" value="1"/>
</dbReference>
<dbReference type="PANTHER" id="PTHR30221">
    <property type="entry name" value="SMALL-CONDUCTANCE MECHANOSENSITIVE CHANNEL"/>
    <property type="match status" value="1"/>
</dbReference>
<keyword evidence="12" id="KW-1185">Reference proteome</keyword>
<feature type="signal peptide" evidence="8">
    <location>
        <begin position="1"/>
        <end position="23"/>
    </location>
</feature>
<evidence type="ECO:0000259" key="10">
    <source>
        <dbReference type="Pfam" id="PF21082"/>
    </source>
</evidence>
<comment type="subunit">
    <text evidence="7">Homoheptamer.</text>
</comment>
<evidence type="ECO:0000256" key="7">
    <source>
        <dbReference type="RuleBase" id="RU369025"/>
    </source>
</evidence>
<feature type="domain" description="Mechanosensitive ion channel MscS" evidence="9">
    <location>
        <begin position="123"/>
        <end position="190"/>
    </location>
</feature>
<evidence type="ECO:0000256" key="5">
    <source>
        <dbReference type="ARBA" id="ARBA00022989"/>
    </source>
</evidence>
<dbReference type="InterPro" id="IPR023408">
    <property type="entry name" value="MscS_beta-dom_sf"/>
</dbReference>
<reference evidence="12" key="1">
    <citation type="journal article" date="2019" name="Int. J. Syst. Evol. Microbiol.">
        <title>The Global Catalogue of Microorganisms (GCM) 10K type strain sequencing project: providing services to taxonomists for standard genome sequencing and annotation.</title>
        <authorList>
            <consortium name="The Broad Institute Genomics Platform"/>
            <consortium name="The Broad Institute Genome Sequencing Center for Infectious Disease"/>
            <person name="Wu L."/>
            <person name="Ma J."/>
        </authorList>
    </citation>
    <scope>NUCLEOTIDE SEQUENCE [LARGE SCALE GENOMIC DNA]</scope>
    <source>
        <strain evidence="12">KCTC 62102</strain>
    </source>
</reference>
<comment type="similarity">
    <text evidence="2 7">Belongs to the MscS (TC 1.A.23) family.</text>
</comment>
<evidence type="ECO:0000256" key="8">
    <source>
        <dbReference type="SAM" id="SignalP"/>
    </source>
</evidence>
<evidence type="ECO:0000256" key="2">
    <source>
        <dbReference type="ARBA" id="ARBA00008017"/>
    </source>
</evidence>
<organism evidence="11 12">
    <name type="scientific">Tabrizicola soli</name>
    <dbReference type="NCBI Taxonomy" id="2185115"/>
    <lineage>
        <taxon>Bacteria</taxon>
        <taxon>Pseudomonadati</taxon>
        <taxon>Pseudomonadota</taxon>
        <taxon>Alphaproteobacteria</taxon>
        <taxon>Rhodobacterales</taxon>
        <taxon>Paracoccaceae</taxon>
        <taxon>Tabrizicola</taxon>
    </lineage>
</organism>
<dbReference type="SUPFAM" id="SSF50182">
    <property type="entry name" value="Sm-like ribonucleoproteins"/>
    <property type="match status" value="1"/>
</dbReference>
<dbReference type="Gene3D" id="2.30.30.60">
    <property type="match status" value="1"/>
</dbReference>
<feature type="transmembrane region" description="Helical" evidence="7">
    <location>
        <begin position="47"/>
        <end position="65"/>
    </location>
</feature>
<keyword evidence="7" id="KW-0997">Cell inner membrane</keyword>
<dbReference type="InterPro" id="IPR010920">
    <property type="entry name" value="LSM_dom_sf"/>
</dbReference>
<name>A0ABV7DWT7_9RHOB</name>
<keyword evidence="5 7" id="KW-1133">Transmembrane helix</keyword>
<evidence type="ECO:0000256" key="4">
    <source>
        <dbReference type="ARBA" id="ARBA00022692"/>
    </source>
</evidence>
<keyword evidence="7" id="KW-0406">Ion transport</keyword>
<keyword evidence="3" id="KW-1003">Cell membrane</keyword>
<dbReference type="Pfam" id="PF21082">
    <property type="entry name" value="MS_channel_3rd"/>
    <property type="match status" value="1"/>
</dbReference>